<dbReference type="PROSITE" id="PS51078">
    <property type="entry name" value="ICLR_ED"/>
    <property type="match status" value="1"/>
</dbReference>
<dbReference type="PROSITE" id="PS51077">
    <property type="entry name" value="HTH_ICLR"/>
    <property type="match status" value="1"/>
</dbReference>
<dbReference type="InterPro" id="IPR014757">
    <property type="entry name" value="Tscrpt_reg_IclR_C"/>
</dbReference>
<organism evidence="6 7">
    <name type="scientific">Actinomadura rugatobispora</name>
    <dbReference type="NCBI Taxonomy" id="1994"/>
    <lineage>
        <taxon>Bacteria</taxon>
        <taxon>Bacillati</taxon>
        <taxon>Actinomycetota</taxon>
        <taxon>Actinomycetes</taxon>
        <taxon>Streptosporangiales</taxon>
        <taxon>Thermomonosporaceae</taxon>
        <taxon>Actinomadura</taxon>
    </lineage>
</organism>
<keyword evidence="2" id="KW-0238">DNA-binding</keyword>
<dbReference type="Proteomes" id="UP001596074">
    <property type="component" value="Unassembled WGS sequence"/>
</dbReference>
<gene>
    <name evidence="6" type="ORF">ACFPZN_07095</name>
</gene>
<evidence type="ECO:0000259" key="5">
    <source>
        <dbReference type="PROSITE" id="PS51078"/>
    </source>
</evidence>
<accession>A0ABW0ZWM2</accession>
<dbReference type="Gene3D" id="3.30.450.40">
    <property type="match status" value="1"/>
</dbReference>
<dbReference type="InterPro" id="IPR036388">
    <property type="entry name" value="WH-like_DNA-bd_sf"/>
</dbReference>
<evidence type="ECO:0000256" key="1">
    <source>
        <dbReference type="ARBA" id="ARBA00023015"/>
    </source>
</evidence>
<dbReference type="Pfam" id="PF09339">
    <property type="entry name" value="HTH_IclR"/>
    <property type="match status" value="1"/>
</dbReference>
<dbReference type="InterPro" id="IPR036390">
    <property type="entry name" value="WH_DNA-bd_sf"/>
</dbReference>
<dbReference type="InterPro" id="IPR005471">
    <property type="entry name" value="Tscrpt_reg_IclR_N"/>
</dbReference>
<keyword evidence="1" id="KW-0805">Transcription regulation</keyword>
<comment type="caution">
    <text evidence="6">The sequence shown here is derived from an EMBL/GenBank/DDBJ whole genome shotgun (WGS) entry which is preliminary data.</text>
</comment>
<keyword evidence="7" id="KW-1185">Reference proteome</keyword>
<sequence length="264" mass="28919">MESSQGTPGAYGPAPRYPIESVDNALRLLSLFRDRERIRVKDAAEVLGVATGTAHRLLAMLVYRGYVSQDPMSKLYVPGAMLLSIGLQAARRSDLREAAQPFLDELNERLGETIHLATLEGTEVLYVDGRESHWALRVISRAGTLQPAHCTSVGKALLAELSRERLLELYPQERLPQPTPRSIGMRSQLLIDLESVRSRGYALNFGELEEGVGSLATTVHGPQGLCVAALSVGAPLSRLDDLRMQQMAEELKQTAARFQESLSG</sequence>
<dbReference type="Gene3D" id="1.10.10.10">
    <property type="entry name" value="Winged helix-like DNA-binding domain superfamily/Winged helix DNA-binding domain"/>
    <property type="match status" value="1"/>
</dbReference>
<dbReference type="Pfam" id="PF01614">
    <property type="entry name" value="IclR_C"/>
    <property type="match status" value="1"/>
</dbReference>
<dbReference type="PANTHER" id="PTHR30136:SF24">
    <property type="entry name" value="HTH-TYPE TRANSCRIPTIONAL REPRESSOR ALLR"/>
    <property type="match status" value="1"/>
</dbReference>
<reference evidence="7" key="1">
    <citation type="journal article" date="2019" name="Int. J. Syst. Evol. Microbiol.">
        <title>The Global Catalogue of Microorganisms (GCM) 10K type strain sequencing project: providing services to taxonomists for standard genome sequencing and annotation.</title>
        <authorList>
            <consortium name="The Broad Institute Genomics Platform"/>
            <consortium name="The Broad Institute Genome Sequencing Center for Infectious Disease"/>
            <person name="Wu L."/>
            <person name="Ma J."/>
        </authorList>
    </citation>
    <scope>NUCLEOTIDE SEQUENCE [LARGE SCALE GENOMIC DNA]</scope>
    <source>
        <strain evidence="7">KCTC 42087</strain>
    </source>
</reference>
<dbReference type="EMBL" id="JBHSON010000007">
    <property type="protein sequence ID" value="MFC5745365.1"/>
    <property type="molecule type" value="Genomic_DNA"/>
</dbReference>
<dbReference type="RefSeq" id="WP_378280988.1">
    <property type="nucleotide sequence ID" value="NZ_JBHSON010000007.1"/>
</dbReference>
<evidence type="ECO:0000256" key="3">
    <source>
        <dbReference type="ARBA" id="ARBA00023163"/>
    </source>
</evidence>
<dbReference type="PANTHER" id="PTHR30136">
    <property type="entry name" value="HELIX-TURN-HELIX TRANSCRIPTIONAL REGULATOR, ICLR FAMILY"/>
    <property type="match status" value="1"/>
</dbReference>
<dbReference type="InterPro" id="IPR029016">
    <property type="entry name" value="GAF-like_dom_sf"/>
</dbReference>
<evidence type="ECO:0000313" key="7">
    <source>
        <dbReference type="Proteomes" id="UP001596074"/>
    </source>
</evidence>
<dbReference type="InterPro" id="IPR050707">
    <property type="entry name" value="HTH_MetabolicPath_Reg"/>
</dbReference>
<evidence type="ECO:0000313" key="6">
    <source>
        <dbReference type="EMBL" id="MFC5745365.1"/>
    </source>
</evidence>
<protein>
    <submittedName>
        <fullName evidence="6">IclR family transcriptional regulator</fullName>
    </submittedName>
</protein>
<dbReference type="SUPFAM" id="SSF46785">
    <property type="entry name" value="Winged helix' DNA-binding domain"/>
    <property type="match status" value="1"/>
</dbReference>
<keyword evidence="3" id="KW-0804">Transcription</keyword>
<name>A0ABW0ZWM2_9ACTN</name>
<feature type="domain" description="IclR-ED" evidence="5">
    <location>
        <begin position="81"/>
        <end position="264"/>
    </location>
</feature>
<evidence type="ECO:0000256" key="2">
    <source>
        <dbReference type="ARBA" id="ARBA00023125"/>
    </source>
</evidence>
<feature type="domain" description="HTH iclR-type" evidence="4">
    <location>
        <begin position="19"/>
        <end position="80"/>
    </location>
</feature>
<evidence type="ECO:0000259" key="4">
    <source>
        <dbReference type="PROSITE" id="PS51077"/>
    </source>
</evidence>
<dbReference type="SMART" id="SM00346">
    <property type="entry name" value="HTH_ICLR"/>
    <property type="match status" value="1"/>
</dbReference>
<dbReference type="SUPFAM" id="SSF55781">
    <property type="entry name" value="GAF domain-like"/>
    <property type="match status" value="1"/>
</dbReference>
<proteinExistence type="predicted"/>